<dbReference type="InterPro" id="IPR032104">
    <property type="entry name" value="Spaetzle"/>
</dbReference>
<dbReference type="GO" id="GO:0008083">
    <property type="term" value="F:growth factor activity"/>
    <property type="evidence" value="ECO:0007669"/>
    <property type="project" value="TreeGrafter"/>
</dbReference>
<dbReference type="GO" id="GO:0005615">
    <property type="term" value="C:extracellular space"/>
    <property type="evidence" value="ECO:0007669"/>
    <property type="project" value="UniProtKB-ARBA"/>
</dbReference>
<dbReference type="Gene3D" id="2.10.90.10">
    <property type="entry name" value="Cystine-knot cytokines"/>
    <property type="match status" value="1"/>
</dbReference>
<dbReference type="GO" id="GO:0045087">
    <property type="term" value="P:innate immune response"/>
    <property type="evidence" value="ECO:0007669"/>
    <property type="project" value="TreeGrafter"/>
</dbReference>
<dbReference type="GO" id="GO:0021556">
    <property type="term" value="P:central nervous system formation"/>
    <property type="evidence" value="ECO:0007669"/>
    <property type="project" value="TreeGrafter"/>
</dbReference>
<proteinExistence type="predicted"/>
<accession>A0AAV1LSP6</accession>
<dbReference type="Pfam" id="PF16077">
    <property type="entry name" value="Spaetzle"/>
    <property type="match status" value="1"/>
</dbReference>
<reference evidence="6 7" key="1">
    <citation type="submission" date="2023-11" db="EMBL/GenBank/DDBJ databases">
        <authorList>
            <person name="Hedman E."/>
            <person name="Englund M."/>
            <person name="Stromberg M."/>
            <person name="Nyberg Akerstrom W."/>
            <person name="Nylinder S."/>
            <person name="Jareborg N."/>
            <person name="Kallberg Y."/>
            <person name="Kronander E."/>
        </authorList>
    </citation>
    <scope>NUCLEOTIDE SEQUENCE [LARGE SCALE GENOMIC DNA]</scope>
</reference>
<comment type="caution">
    <text evidence="6">The sequence shown here is derived from an EMBL/GenBank/DDBJ whole genome shotgun (WGS) entry which is preliminary data.</text>
</comment>
<dbReference type="PANTHER" id="PTHR23199">
    <property type="entry name" value="NEUROTROPHIN 1-RELATED"/>
    <property type="match status" value="1"/>
</dbReference>
<sequence>MCQHKMLALASFIIATTHNVDVTDAAATQLGEKDMQPIIFPGPIEGDDLKYGTDDVPDECKDKTYCTIKPPDYPEEIFNKMFKGLKPVSQPSLVLDSILSNRQGDPDERDDCESEVKYEPLYKVRPKRDEPWRIAVQAPEENYVQRVRLETCTNPDAPCFNIFPQIPDITTFCKQKYNKWEVLVAKGENETEKIEVELPVCCSCHYKSAPIETRFGITNNITPIKKP</sequence>
<dbReference type="EMBL" id="CAVLGL010000104">
    <property type="protein sequence ID" value="CAK1598481.1"/>
    <property type="molecule type" value="Genomic_DNA"/>
</dbReference>
<protein>
    <recommendedName>
        <fullName evidence="5">Spaetzle domain-containing protein</fullName>
    </recommendedName>
</protein>
<dbReference type="InterPro" id="IPR029034">
    <property type="entry name" value="Cystine-knot_cytokine"/>
</dbReference>
<dbReference type="SUPFAM" id="SSF57501">
    <property type="entry name" value="Cystine-knot cytokines"/>
    <property type="match status" value="1"/>
</dbReference>
<keyword evidence="2" id="KW-1015">Disulfide bond</keyword>
<gene>
    <name evidence="6" type="ORF">PARMNEM_LOCUS17463</name>
</gene>
<feature type="signal peptide" evidence="4">
    <location>
        <begin position="1"/>
        <end position="25"/>
    </location>
</feature>
<evidence type="ECO:0000256" key="1">
    <source>
        <dbReference type="ARBA" id="ARBA00022729"/>
    </source>
</evidence>
<feature type="chain" id="PRO_5043763075" description="Spaetzle domain-containing protein" evidence="4">
    <location>
        <begin position="26"/>
        <end position="227"/>
    </location>
</feature>
<dbReference type="PANTHER" id="PTHR23199:SF12">
    <property type="entry name" value="NEUROTROPHIN 1-RELATED"/>
    <property type="match status" value="1"/>
</dbReference>
<evidence type="ECO:0000256" key="4">
    <source>
        <dbReference type="SAM" id="SignalP"/>
    </source>
</evidence>
<keyword evidence="1 4" id="KW-0732">Signal</keyword>
<evidence type="ECO:0000259" key="5">
    <source>
        <dbReference type="Pfam" id="PF16077"/>
    </source>
</evidence>
<dbReference type="InterPro" id="IPR052444">
    <property type="entry name" value="Spz/Toll_ligand-like"/>
</dbReference>
<organism evidence="6 7">
    <name type="scientific">Parnassius mnemosyne</name>
    <name type="common">clouded apollo</name>
    <dbReference type="NCBI Taxonomy" id="213953"/>
    <lineage>
        <taxon>Eukaryota</taxon>
        <taxon>Metazoa</taxon>
        <taxon>Ecdysozoa</taxon>
        <taxon>Arthropoda</taxon>
        <taxon>Hexapoda</taxon>
        <taxon>Insecta</taxon>
        <taxon>Pterygota</taxon>
        <taxon>Neoptera</taxon>
        <taxon>Endopterygota</taxon>
        <taxon>Lepidoptera</taxon>
        <taxon>Glossata</taxon>
        <taxon>Ditrysia</taxon>
        <taxon>Papilionoidea</taxon>
        <taxon>Papilionidae</taxon>
        <taxon>Parnassiinae</taxon>
        <taxon>Parnassini</taxon>
        <taxon>Parnassius</taxon>
        <taxon>Driopa</taxon>
    </lineage>
</organism>
<name>A0AAV1LSP6_9NEOP</name>
<dbReference type="GO" id="GO:0005121">
    <property type="term" value="F:Toll binding"/>
    <property type="evidence" value="ECO:0007669"/>
    <property type="project" value="TreeGrafter"/>
</dbReference>
<dbReference type="AlphaFoldDB" id="A0AAV1LSP6"/>
<keyword evidence="3" id="KW-0325">Glycoprotein</keyword>
<feature type="domain" description="Spaetzle" evidence="5">
    <location>
        <begin position="112"/>
        <end position="206"/>
    </location>
</feature>
<dbReference type="Proteomes" id="UP001314205">
    <property type="component" value="Unassembled WGS sequence"/>
</dbReference>
<keyword evidence="7" id="KW-1185">Reference proteome</keyword>
<evidence type="ECO:0000313" key="7">
    <source>
        <dbReference type="Proteomes" id="UP001314205"/>
    </source>
</evidence>
<evidence type="ECO:0000256" key="2">
    <source>
        <dbReference type="ARBA" id="ARBA00023157"/>
    </source>
</evidence>
<evidence type="ECO:0000256" key="3">
    <source>
        <dbReference type="ARBA" id="ARBA00023180"/>
    </source>
</evidence>
<evidence type="ECO:0000313" key="6">
    <source>
        <dbReference type="EMBL" id="CAK1598481.1"/>
    </source>
</evidence>